<feature type="binding site" evidence="6">
    <location>
        <position position="536"/>
    </location>
    <ligand>
        <name>ATP</name>
        <dbReference type="ChEBI" id="CHEBI:30616"/>
    </ligand>
</feature>
<keyword evidence="2 6" id="KW-0547">Nucleotide-binding</keyword>
<proteinExistence type="inferred from homology"/>
<keyword evidence="3 6" id="KW-0067">ATP-binding</keyword>
<dbReference type="NCBIfam" id="NF004349">
    <property type="entry name" value="PRK05729.1"/>
    <property type="match status" value="1"/>
</dbReference>
<feature type="domain" description="Aminoacyl-tRNA synthetase class Ia" evidence="7">
    <location>
        <begin position="19"/>
        <end position="573"/>
    </location>
</feature>
<comment type="function">
    <text evidence="6">Catalyzes the attachment of valine to tRNA(Val). As ValRS can inadvertently accommodate and process structurally similar amino acids such as threonine, to avoid such errors, it has a 'posttransfer' editing activity that hydrolyzes mischarged Thr-tRNA(Val) in a tRNA-dependent manner.</text>
</comment>
<gene>
    <name evidence="6" type="primary">valS</name>
    <name evidence="10" type="ORF">KCG44_06450</name>
</gene>
<feature type="short sequence motif" description="'HIGH' region" evidence="6">
    <location>
        <begin position="46"/>
        <end position="56"/>
    </location>
</feature>
<dbReference type="InterPro" id="IPR019499">
    <property type="entry name" value="Val-tRNA_synth_tRNA-bd"/>
</dbReference>
<keyword evidence="6" id="KW-0963">Cytoplasm</keyword>
<dbReference type="Proteomes" id="UP000722336">
    <property type="component" value="Unassembled WGS sequence"/>
</dbReference>
<accession>A0ABS6SDD4</accession>
<feature type="domain" description="Methionyl/Valyl/Leucyl/Isoleucyl-tRNA synthetase anticodon-binding" evidence="8">
    <location>
        <begin position="615"/>
        <end position="760"/>
    </location>
</feature>
<evidence type="ECO:0000256" key="6">
    <source>
        <dbReference type="HAMAP-Rule" id="MF_02004"/>
    </source>
</evidence>
<evidence type="ECO:0000256" key="5">
    <source>
        <dbReference type="ARBA" id="ARBA00023146"/>
    </source>
</evidence>
<evidence type="ECO:0000256" key="4">
    <source>
        <dbReference type="ARBA" id="ARBA00022917"/>
    </source>
</evidence>
<comment type="similarity">
    <text evidence="6">Belongs to the class-I aminoacyl-tRNA synthetase family. ValS type 1 subfamily.</text>
</comment>
<evidence type="ECO:0000259" key="8">
    <source>
        <dbReference type="Pfam" id="PF08264"/>
    </source>
</evidence>
<feature type="domain" description="Valyl-tRNA synthetase tRNA-binding arm" evidence="9">
    <location>
        <begin position="819"/>
        <end position="884"/>
    </location>
</feature>
<dbReference type="EC" id="6.1.1.9" evidence="6"/>
<keyword evidence="5 6" id="KW-0030">Aminoacyl-tRNA synthetase</keyword>
<dbReference type="Pfam" id="PF00133">
    <property type="entry name" value="tRNA-synt_1"/>
    <property type="match status" value="1"/>
</dbReference>
<comment type="domain">
    <text evidence="6">The C-terminal coiled-coil domain is crucial for aminoacylation activity.</text>
</comment>
<evidence type="ECO:0000259" key="7">
    <source>
        <dbReference type="Pfam" id="PF00133"/>
    </source>
</evidence>
<dbReference type="CDD" id="cd00817">
    <property type="entry name" value="ValRS_core"/>
    <property type="match status" value="1"/>
</dbReference>
<comment type="catalytic activity">
    <reaction evidence="6">
        <text>tRNA(Val) + L-valine + ATP = L-valyl-tRNA(Val) + AMP + diphosphate</text>
        <dbReference type="Rhea" id="RHEA:10704"/>
        <dbReference type="Rhea" id="RHEA-COMP:9672"/>
        <dbReference type="Rhea" id="RHEA-COMP:9708"/>
        <dbReference type="ChEBI" id="CHEBI:30616"/>
        <dbReference type="ChEBI" id="CHEBI:33019"/>
        <dbReference type="ChEBI" id="CHEBI:57762"/>
        <dbReference type="ChEBI" id="CHEBI:78442"/>
        <dbReference type="ChEBI" id="CHEBI:78537"/>
        <dbReference type="ChEBI" id="CHEBI:456215"/>
        <dbReference type="EC" id="6.1.1.9"/>
    </reaction>
</comment>
<evidence type="ECO:0000256" key="3">
    <source>
        <dbReference type="ARBA" id="ARBA00022840"/>
    </source>
</evidence>
<evidence type="ECO:0000313" key="10">
    <source>
        <dbReference type="EMBL" id="MBV7256424.1"/>
    </source>
</evidence>
<dbReference type="CDD" id="cd07962">
    <property type="entry name" value="Anticodon_Ia_Val"/>
    <property type="match status" value="1"/>
</dbReference>
<feature type="short sequence motif" description="'KMSKS' region" evidence="6">
    <location>
        <begin position="533"/>
        <end position="537"/>
    </location>
</feature>
<dbReference type="Pfam" id="PF08264">
    <property type="entry name" value="Anticodon_1"/>
    <property type="match status" value="1"/>
</dbReference>
<comment type="domain">
    <text evidence="6">ValRS has two distinct active sites: one for aminoacylation and one for editing. The misactivated threonine is translocated from the active site to the editing site.</text>
</comment>
<keyword evidence="4 6" id="KW-0648">Protein biosynthesis</keyword>
<sequence>MTDREIPKTFDPADIESRWYAHWEESGAFRPDRPDAEPFTIVIPPPNVTGSLHMGHALDNTLQDVLIRYQRMRGRDALWVVGTDHAGIATQMVVERRLAADGVKRTDMMRAEFETKVWDWKEESGGTITTQLRRLGASCDWSNERFTMDDGLSKAVRKVFVDLYDKGLIYRDKRLVNWDPKFKTAISDLEVETREVNGRFWHMTYPLADGSGALSVATTRPETMLADMAVAVHPDDDRYRAMVGKMVKLPITGREIPIVTDEHADPELGSGAVKITPGHDFNDFDVGKRAGIVPADMLNMFDDEARIVQTSDGLIPNAYLGLSREDARKALVAELEETGALERVEDRTIQAPYGDRSGVVIEPWLTDQWYVDAETLAKPAMAAVRSGETKFVPATWEKTYFNWMENIQPWCISRQLWWGHQIPAWYDADGNVFVADDAEAAQRKAGEGAALTRDPDVLDTWFSSGLWPFSTLGWPDETAMLEKHYPTDVLVTGFDIIFFWVARMMMQGIEFTGKAPFHTVYCHGLVRAADGQKMSKSKGNTVDPLGIIDKYGADALRFTMTAMESQGRDIKLDERRIEGYRNFATKLWNAARFAQGYGIGASQTYAPPSATSAVNRWIIGETIRTAQALDGAIAEYRFDSFAGTAYHFAWDRFCDWYLELIKPVLQGEDEAAKEETKAVAGWVLDQILVMLHPVMPFITEELWHKMGPRPYDLIHAKWVAADAHHVEEDAAREVDWLIDLIGAIRSSRSELNVPAGAKLPLHVRDASAETAARLGRNTAMIERLARAEGISTAAAPEGGSAQIVLGEATYIIPLEGVIDLAAERARLTKNAEAAEKEIKSIEGRLGNPKFREKAKPEVVVETEEKLVERKAEAERLRAALTRLG</sequence>
<dbReference type="InterPro" id="IPR002303">
    <property type="entry name" value="Valyl-tRNA_ligase"/>
</dbReference>
<dbReference type="GO" id="GO:0004832">
    <property type="term" value="F:valine-tRNA ligase activity"/>
    <property type="evidence" value="ECO:0007669"/>
    <property type="project" value="UniProtKB-EC"/>
</dbReference>
<dbReference type="PANTHER" id="PTHR11946">
    <property type="entry name" value="VALYL-TRNA SYNTHETASES"/>
    <property type="match status" value="1"/>
</dbReference>
<dbReference type="InterPro" id="IPR013155">
    <property type="entry name" value="M/V/L/I-tRNA-synth_anticd-bd"/>
</dbReference>
<dbReference type="PANTHER" id="PTHR11946:SF93">
    <property type="entry name" value="VALINE--TRNA LIGASE, CHLOROPLASTIC_MITOCHONDRIAL 2"/>
    <property type="match status" value="1"/>
</dbReference>
<dbReference type="InterPro" id="IPR001412">
    <property type="entry name" value="aa-tRNA-synth_I_CS"/>
</dbReference>
<name>A0ABS6SDD4_9SPHN</name>
<evidence type="ECO:0000313" key="11">
    <source>
        <dbReference type="Proteomes" id="UP000722336"/>
    </source>
</evidence>
<dbReference type="InterPro" id="IPR033705">
    <property type="entry name" value="Anticodon_Ia_Val"/>
</dbReference>
<dbReference type="HAMAP" id="MF_02004">
    <property type="entry name" value="Val_tRNA_synth_type1"/>
    <property type="match status" value="1"/>
</dbReference>
<evidence type="ECO:0000259" key="9">
    <source>
        <dbReference type="Pfam" id="PF10458"/>
    </source>
</evidence>
<dbReference type="InterPro" id="IPR002300">
    <property type="entry name" value="aa-tRNA-synth_Ia"/>
</dbReference>
<keyword evidence="11" id="KW-1185">Reference proteome</keyword>
<evidence type="ECO:0000256" key="2">
    <source>
        <dbReference type="ARBA" id="ARBA00022741"/>
    </source>
</evidence>
<dbReference type="Pfam" id="PF10458">
    <property type="entry name" value="Val_tRNA-synt_C"/>
    <property type="match status" value="1"/>
</dbReference>
<reference evidence="10 11" key="1">
    <citation type="submission" date="2021-04" db="EMBL/GenBank/DDBJ databases">
        <authorList>
            <person name="Pira H."/>
            <person name="Risdian C."/>
            <person name="Wink J."/>
        </authorList>
    </citation>
    <scope>NUCLEOTIDE SEQUENCE [LARGE SCALE GENOMIC DNA]</scope>
    <source>
        <strain evidence="10 11">WHA3</strain>
    </source>
</reference>
<dbReference type="PROSITE" id="PS00178">
    <property type="entry name" value="AA_TRNA_LIGASE_I"/>
    <property type="match status" value="1"/>
</dbReference>
<organism evidence="10 11">
    <name type="scientific">Pacificimonas pallii</name>
    <dbReference type="NCBI Taxonomy" id="2827236"/>
    <lineage>
        <taxon>Bacteria</taxon>
        <taxon>Pseudomonadati</taxon>
        <taxon>Pseudomonadota</taxon>
        <taxon>Alphaproteobacteria</taxon>
        <taxon>Sphingomonadales</taxon>
        <taxon>Sphingosinicellaceae</taxon>
        <taxon>Pacificimonas</taxon>
    </lineage>
</organism>
<comment type="subcellular location">
    <subcellularLocation>
        <location evidence="6">Cytoplasm</location>
    </subcellularLocation>
</comment>
<keyword evidence="6" id="KW-0175">Coiled coil</keyword>
<evidence type="ECO:0000256" key="1">
    <source>
        <dbReference type="ARBA" id="ARBA00022598"/>
    </source>
</evidence>
<dbReference type="EMBL" id="JAGSPA010000002">
    <property type="protein sequence ID" value="MBV7256424.1"/>
    <property type="molecule type" value="Genomic_DNA"/>
</dbReference>
<feature type="coiled-coil region" evidence="6">
    <location>
        <begin position="817"/>
        <end position="883"/>
    </location>
</feature>
<dbReference type="RefSeq" id="WP_218445061.1">
    <property type="nucleotide sequence ID" value="NZ_JAGSPA010000002.1"/>
</dbReference>
<comment type="subunit">
    <text evidence="6">Monomer.</text>
</comment>
<keyword evidence="1 6" id="KW-0436">Ligase</keyword>
<dbReference type="NCBIfam" id="TIGR00422">
    <property type="entry name" value="valS"/>
    <property type="match status" value="1"/>
</dbReference>
<comment type="caution">
    <text evidence="10">The sequence shown here is derived from an EMBL/GenBank/DDBJ whole genome shotgun (WGS) entry which is preliminary data.</text>
</comment>
<protein>
    <recommendedName>
        <fullName evidence="6">Valine--tRNA ligase</fullName>
        <ecNumber evidence="6">6.1.1.9</ecNumber>
    </recommendedName>
    <alternativeName>
        <fullName evidence="6">Valyl-tRNA synthetase</fullName>
        <shortName evidence="6">ValRS</shortName>
    </alternativeName>
</protein>